<dbReference type="Pfam" id="PF00095">
    <property type="entry name" value="WAP"/>
    <property type="match status" value="2"/>
</dbReference>
<dbReference type="Gene3D" id="4.10.75.10">
    <property type="entry name" value="Elafin-like"/>
    <property type="match status" value="2"/>
</dbReference>
<feature type="non-terminal residue" evidence="1">
    <location>
        <position position="105"/>
    </location>
</feature>
<proteinExistence type="predicted"/>
<dbReference type="InterPro" id="IPR008197">
    <property type="entry name" value="WAP_dom"/>
</dbReference>
<dbReference type="PROSITE" id="PS51390">
    <property type="entry name" value="WAP"/>
    <property type="match status" value="2"/>
</dbReference>
<organism evidence="1 2">
    <name type="scientific">Paramuricea clavata</name>
    <name type="common">Red gorgonian</name>
    <name type="synonym">Violescent sea-whip</name>
    <dbReference type="NCBI Taxonomy" id="317549"/>
    <lineage>
        <taxon>Eukaryota</taxon>
        <taxon>Metazoa</taxon>
        <taxon>Cnidaria</taxon>
        <taxon>Anthozoa</taxon>
        <taxon>Octocorallia</taxon>
        <taxon>Malacalcyonacea</taxon>
        <taxon>Plexauridae</taxon>
        <taxon>Paramuricea</taxon>
    </lineage>
</organism>
<dbReference type="Proteomes" id="UP001152795">
    <property type="component" value="Unassembled WGS sequence"/>
</dbReference>
<name>A0A6S7IJA5_PARCT</name>
<dbReference type="SUPFAM" id="SSF57256">
    <property type="entry name" value="Elafin-like"/>
    <property type="match status" value="2"/>
</dbReference>
<dbReference type="AlphaFoldDB" id="A0A6S7IJA5"/>
<protein>
    <submittedName>
        <fullName evidence="1">Antileuko ase</fullName>
    </submittedName>
</protein>
<dbReference type="InterPro" id="IPR036645">
    <property type="entry name" value="Elafin-like_sf"/>
</dbReference>
<reference evidence="1" key="1">
    <citation type="submission" date="2020-04" db="EMBL/GenBank/DDBJ databases">
        <authorList>
            <person name="Alioto T."/>
            <person name="Alioto T."/>
            <person name="Gomez Garrido J."/>
        </authorList>
    </citation>
    <scope>NUCLEOTIDE SEQUENCE</scope>
    <source>
        <strain evidence="1">A484AB</strain>
    </source>
</reference>
<evidence type="ECO:0000313" key="2">
    <source>
        <dbReference type="Proteomes" id="UP001152795"/>
    </source>
</evidence>
<sequence length="105" mass="10897">MFLSAGKCPIPQIRPECPGLPSSLCSIDVECPGTQKCCDDGCLGFQCAEPLVEPTASRPKAGKCPTAPVKPECPPPVSLCSIDDECTGTQKCCDDGCSGSECREA</sequence>
<dbReference type="EMBL" id="CACRXK020009710">
    <property type="protein sequence ID" value="CAB4017797.1"/>
    <property type="molecule type" value="Genomic_DNA"/>
</dbReference>
<accession>A0A6S7IJA5</accession>
<gene>
    <name evidence="1" type="ORF">PACLA_8A088320</name>
</gene>
<dbReference type="GO" id="GO:0030414">
    <property type="term" value="F:peptidase inhibitor activity"/>
    <property type="evidence" value="ECO:0007669"/>
    <property type="project" value="InterPro"/>
</dbReference>
<keyword evidence="2" id="KW-1185">Reference proteome</keyword>
<evidence type="ECO:0000313" key="1">
    <source>
        <dbReference type="EMBL" id="CAB4017797.1"/>
    </source>
</evidence>
<dbReference type="GO" id="GO:0005576">
    <property type="term" value="C:extracellular region"/>
    <property type="evidence" value="ECO:0007669"/>
    <property type="project" value="InterPro"/>
</dbReference>
<dbReference type="OrthoDB" id="5984948at2759"/>
<dbReference type="SMART" id="SM00217">
    <property type="entry name" value="WAP"/>
    <property type="match status" value="2"/>
</dbReference>
<comment type="caution">
    <text evidence="1">The sequence shown here is derived from an EMBL/GenBank/DDBJ whole genome shotgun (WGS) entry which is preliminary data.</text>
</comment>